<feature type="chain" id="PRO_5018692654" description="Ig-like domain-containing protein" evidence="4">
    <location>
        <begin position="24"/>
        <end position="187"/>
    </location>
</feature>
<keyword evidence="4" id="KW-0732">Signal</keyword>
<dbReference type="PANTHER" id="PTHR24100:SF151">
    <property type="entry name" value="ICOS LIGAND"/>
    <property type="match status" value="1"/>
</dbReference>
<comment type="subcellular location">
    <subcellularLocation>
        <location evidence="1">Membrane</location>
    </subcellularLocation>
</comment>
<reference evidence="5" key="1">
    <citation type="submission" date="2025-08" db="UniProtKB">
        <authorList>
            <consortium name="Ensembl"/>
        </authorList>
    </citation>
    <scope>IDENTIFICATION</scope>
</reference>
<sequence>GSTFQTTQVFWFWSLIFFSVLLSDQQVEEVESGVESVEEGAESVLLPFKTTPELLGDAEVEWKDSRDRTVHVFENGSDQPEEQDRFYRNRTKMNEDRLRTGDLSLTLRHPTVRDRGEFRCLVWKKRDILRLKRVQLKVKGQCFCLPVSLTVCLFSFFFPSFRCSLFRLSIYIRNSYIGCLEGLGTVS</sequence>
<dbReference type="PANTHER" id="PTHR24100">
    <property type="entry name" value="BUTYROPHILIN"/>
    <property type="match status" value="1"/>
</dbReference>
<dbReference type="GO" id="GO:0001817">
    <property type="term" value="P:regulation of cytokine production"/>
    <property type="evidence" value="ECO:0007669"/>
    <property type="project" value="TreeGrafter"/>
</dbReference>
<evidence type="ECO:0000313" key="5">
    <source>
        <dbReference type="Ensembl" id="ENSKMAP00000022628.1"/>
    </source>
</evidence>
<dbReference type="Proteomes" id="UP000264800">
    <property type="component" value="Unplaced"/>
</dbReference>
<reference evidence="5" key="2">
    <citation type="submission" date="2025-09" db="UniProtKB">
        <authorList>
            <consortium name="Ensembl"/>
        </authorList>
    </citation>
    <scope>IDENTIFICATION</scope>
</reference>
<dbReference type="Ensembl" id="ENSKMAT00000022916.1">
    <property type="protein sequence ID" value="ENSKMAP00000022628.1"/>
    <property type="gene ID" value="ENSKMAG00000016799.1"/>
</dbReference>
<dbReference type="InterPro" id="IPR050504">
    <property type="entry name" value="IgSF_BTN/MOG"/>
</dbReference>
<dbReference type="InterPro" id="IPR036179">
    <property type="entry name" value="Ig-like_dom_sf"/>
</dbReference>
<dbReference type="SUPFAM" id="SSF48726">
    <property type="entry name" value="Immunoglobulin"/>
    <property type="match status" value="1"/>
</dbReference>
<accession>A0A3Q3AZH2</accession>
<dbReference type="AlphaFoldDB" id="A0A3Q3AZH2"/>
<feature type="signal peptide" evidence="4">
    <location>
        <begin position="1"/>
        <end position="23"/>
    </location>
</feature>
<keyword evidence="2" id="KW-0472">Membrane</keyword>
<evidence type="ECO:0000256" key="3">
    <source>
        <dbReference type="ARBA" id="ARBA00023319"/>
    </source>
</evidence>
<dbReference type="Gene3D" id="2.60.40.10">
    <property type="entry name" value="Immunoglobulins"/>
    <property type="match status" value="1"/>
</dbReference>
<dbReference type="InterPro" id="IPR013783">
    <property type="entry name" value="Ig-like_fold"/>
</dbReference>
<evidence type="ECO:0000256" key="2">
    <source>
        <dbReference type="ARBA" id="ARBA00023136"/>
    </source>
</evidence>
<dbReference type="GeneTree" id="ENSGT01120000273682"/>
<keyword evidence="6" id="KW-1185">Reference proteome</keyword>
<name>A0A3Q3AZH2_KRYMA</name>
<protein>
    <recommendedName>
        <fullName evidence="7">Ig-like domain-containing protein</fullName>
    </recommendedName>
</protein>
<dbReference type="GO" id="GO:0009897">
    <property type="term" value="C:external side of plasma membrane"/>
    <property type="evidence" value="ECO:0007669"/>
    <property type="project" value="TreeGrafter"/>
</dbReference>
<organism evidence="5 6">
    <name type="scientific">Kryptolebias marmoratus</name>
    <name type="common">Mangrove killifish</name>
    <name type="synonym">Rivulus marmoratus</name>
    <dbReference type="NCBI Taxonomy" id="37003"/>
    <lineage>
        <taxon>Eukaryota</taxon>
        <taxon>Metazoa</taxon>
        <taxon>Chordata</taxon>
        <taxon>Craniata</taxon>
        <taxon>Vertebrata</taxon>
        <taxon>Euteleostomi</taxon>
        <taxon>Actinopterygii</taxon>
        <taxon>Neopterygii</taxon>
        <taxon>Teleostei</taxon>
        <taxon>Neoteleostei</taxon>
        <taxon>Acanthomorphata</taxon>
        <taxon>Ovalentaria</taxon>
        <taxon>Atherinomorphae</taxon>
        <taxon>Cyprinodontiformes</taxon>
        <taxon>Rivulidae</taxon>
        <taxon>Kryptolebias</taxon>
    </lineage>
</organism>
<evidence type="ECO:0000256" key="4">
    <source>
        <dbReference type="SAM" id="SignalP"/>
    </source>
</evidence>
<evidence type="ECO:0000313" key="6">
    <source>
        <dbReference type="Proteomes" id="UP000264800"/>
    </source>
</evidence>
<proteinExistence type="predicted"/>
<dbReference type="OMA" id="CKITENL"/>
<evidence type="ECO:0000256" key="1">
    <source>
        <dbReference type="ARBA" id="ARBA00004370"/>
    </source>
</evidence>
<evidence type="ECO:0008006" key="7">
    <source>
        <dbReference type="Google" id="ProtNLM"/>
    </source>
</evidence>
<keyword evidence="3" id="KW-0393">Immunoglobulin domain</keyword>
<dbReference type="GO" id="GO:0005102">
    <property type="term" value="F:signaling receptor binding"/>
    <property type="evidence" value="ECO:0007669"/>
    <property type="project" value="TreeGrafter"/>
</dbReference>
<dbReference type="GO" id="GO:0050852">
    <property type="term" value="P:T cell receptor signaling pathway"/>
    <property type="evidence" value="ECO:0007669"/>
    <property type="project" value="TreeGrafter"/>
</dbReference>